<sequence>MGDLWVPGIWYQMRKILIPMKLSLCIVLLSILTAQGSVFSQSTALSLNHKNSTVKEILGAIEDQSEFRFAFSSEYLDLDRKVSIQSSNESISNILKEVFQGTSVKYTINDRMIILYNDAKEDAGSLQQQNVSGRVTDSEGTPLPGVTVVVKGTTQGTITDDSGRYSITNVPADAILQFSFVGMKLQEVVVSGKSQVNVVLEEETIGLEEVVAVGYGTVKRADLTGAISSVSAEQIKKVPVTSVGEALQGQMSGVQVSSNDGTPGGGVQVLIRGIGSFGNNSPLYVIDGYPGASTSLNPDEIETIDVLKDASAAAIYGNRAANGVVIITTKRGSRHGLEVSVNATSSYQFMPKTYDVLNAQEFAQIATEIADAEGSSVLDEWYSPSSLRTLDWQDAMYRSGLKQIYSVGLRGGSEKSQTALSLGMTDHKGIVEFSNYKRYNVSLAQDYTPLKWLKSSTSVKFAHVNDKTIFGSGQSRIGTLARLIPTMTGNPETDEIKDADGNYGYYDLNAIATYNCDNVYKWADQRDVKDITNKLNASTSLEITPIKGLKLKTLFGIDYDVNEGYSFSPADEFRISPREASYRQFSTNSMEWLWENTVSYSLKLDNHELDIMVGVSAQENTTRTLSSTGTGLESDELRSIALLDNYTSTGYQQIWSLASEFSRLTYKFKDKYIVTGTVRRDGSSRFAEGNQYGVFPSVSGAWKANEESFLQGVEGLSNLKLRASYGEAGNQSIGLFQYESTYTTGSENKNYGYAFGENKVYATGLVQSYLPNSDLKWETSTQTDIGLDLGVMNNKLTLTADYYVKKSKDFLLNIQVPAQTGYTSATRNVGSVENKGFEFSLGYKNYDNPFKFGVNFNVTTVNNKIVSLSKGKDSVANLQSLDFSTTGDESWAVFSMSYVGGSIGDFYGFQEDGIIQTQAEIDALNENAKAIAQDDNVWYISSGTQAGDRKFVDQNGDGVITDDDKVTIGSPIPDFYGGITFNGEYKNFDFNLFFNYSVGNDILNYMKRNLTSININGSVGMENVSKEYYNNRWTESNPSNEFARATWADENSNSRISDVFVEDGSYLRFKNIEVGYTVPSRVLSKLAISKLRVFMSAQNLFTITGYSGLDPEIGQSVGNSSGAGGVTASGVDVGQYPYSKFMTLGVNVQF</sequence>
<dbReference type="Gene3D" id="2.40.170.20">
    <property type="entry name" value="TonB-dependent receptor, beta-barrel domain"/>
    <property type="match status" value="1"/>
</dbReference>
<dbReference type="SUPFAM" id="SSF56935">
    <property type="entry name" value="Porins"/>
    <property type="match status" value="1"/>
</dbReference>
<dbReference type="NCBIfam" id="TIGR04057">
    <property type="entry name" value="SusC_RagA_signa"/>
    <property type="match status" value="1"/>
</dbReference>
<dbReference type="Pfam" id="PF13715">
    <property type="entry name" value="CarbopepD_reg_2"/>
    <property type="match status" value="1"/>
</dbReference>
<keyword evidence="16" id="KW-1185">Reference proteome</keyword>
<dbReference type="EMBL" id="RAPN01000001">
    <property type="protein sequence ID" value="RKD90346.1"/>
    <property type="molecule type" value="Genomic_DNA"/>
</dbReference>
<dbReference type="InterPro" id="IPR000531">
    <property type="entry name" value="Beta-barrel_TonB"/>
</dbReference>
<evidence type="ECO:0000313" key="16">
    <source>
        <dbReference type="Proteomes" id="UP000283387"/>
    </source>
</evidence>
<dbReference type="PROSITE" id="PS52016">
    <property type="entry name" value="TONB_DEPENDENT_REC_3"/>
    <property type="match status" value="1"/>
</dbReference>
<evidence type="ECO:0000256" key="9">
    <source>
        <dbReference type="ARBA" id="ARBA00023237"/>
    </source>
</evidence>
<feature type="domain" description="Secretin/TonB short N-terminal" evidence="13">
    <location>
        <begin position="68"/>
        <end position="116"/>
    </location>
</feature>
<evidence type="ECO:0000256" key="4">
    <source>
        <dbReference type="ARBA" id="ARBA00022496"/>
    </source>
</evidence>
<evidence type="ECO:0000256" key="11">
    <source>
        <dbReference type="RuleBase" id="RU003357"/>
    </source>
</evidence>
<dbReference type="InterPro" id="IPR039426">
    <property type="entry name" value="TonB-dep_rcpt-like"/>
</dbReference>
<dbReference type="Pfam" id="PF07715">
    <property type="entry name" value="Plug"/>
    <property type="match status" value="1"/>
</dbReference>
<dbReference type="InterPro" id="IPR012910">
    <property type="entry name" value="Plug_dom"/>
</dbReference>
<evidence type="ECO:0000256" key="6">
    <source>
        <dbReference type="ARBA" id="ARBA00023004"/>
    </source>
</evidence>
<evidence type="ECO:0000313" key="15">
    <source>
        <dbReference type="EMBL" id="RKD90346.1"/>
    </source>
</evidence>
<evidence type="ECO:0000256" key="8">
    <source>
        <dbReference type="ARBA" id="ARBA00023136"/>
    </source>
</evidence>
<evidence type="ECO:0000256" key="2">
    <source>
        <dbReference type="ARBA" id="ARBA00022448"/>
    </source>
</evidence>
<dbReference type="Gene3D" id="2.170.130.10">
    <property type="entry name" value="TonB-dependent receptor, plug domain"/>
    <property type="match status" value="1"/>
</dbReference>
<protein>
    <submittedName>
        <fullName evidence="15">TonB-linked SusC/RagA family outer membrane protein</fullName>
    </submittedName>
</protein>
<dbReference type="InterPro" id="IPR011662">
    <property type="entry name" value="Secretin/TonB_short_N"/>
</dbReference>
<name>A0A419W4I3_9BACT</name>
<gene>
    <name evidence="15" type="ORF">BC643_0683</name>
</gene>
<keyword evidence="4" id="KW-0406">Ion transport</keyword>
<comment type="similarity">
    <text evidence="10 11">Belongs to the TonB-dependent receptor family.</text>
</comment>
<evidence type="ECO:0000256" key="10">
    <source>
        <dbReference type="PROSITE-ProRule" id="PRU01360"/>
    </source>
</evidence>
<comment type="caution">
    <text evidence="15">The sequence shown here is derived from an EMBL/GenBank/DDBJ whole genome shotgun (WGS) entry which is preliminary data.</text>
</comment>
<dbReference type="NCBIfam" id="TIGR04056">
    <property type="entry name" value="OMP_RagA_SusC"/>
    <property type="match status" value="1"/>
</dbReference>
<feature type="domain" description="TonB-dependent receptor plug" evidence="14">
    <location>
        <begin position="221"/>
        <end position="324"/>
    </location>
</feature>
<dbReference type="InterPro" id="IPR008969">
    <property type="entry name" value="CarboxyPept-like_regulatory"/>
</dbReference>
<dbReference type="Pfam" id="PF00593">
    <property type="entry name" value="TonB_dep_Rec_b-barrel"/>
    <property type="match status" value="1"/>
</dbReference>
<proteinExistence type="inferred from homology"/>
<dbReference type="GO" id="GO:0006826">
    <property type="term" value="P:iron ion transport"/>
    <property type="evidence" value="ECO:0007669"/>
    <property type="project" value="UniProtKB-KW"/>
</dbReference>
<keyword evidence="2 10" id="KW-0813">Transport</keyword>
<keyword evidence="9 10" id="KW-0998">Cell outer membrane</keyword>
<dbReference type="AlphaFoldDB" id="A0A419W4I3"/>
<dbReference type="Proteomes" id="UP000283387">
    <property type="component" value="Unassembled WGS sequence"/>
</dbReference>
<dbReference type="InterPro" id="IPR023997">
    <property type="entry name" value="TonB-dep_OMP_SusC/RagA_CS"/>
</dbReference>
<dbReference type="InterPro" id="IPR037066">
    <property type="entry name" value="Plug_dom_sf"/>
</dbReference>
<keyword evidence="8 10" id="KW-0472">Membrane</keyword>
<evidence type="ECO:0000256" key="5">
    <source>
        <dbReference type="ARBA" id="ARBA00022692"/>
    </source>
</evidence>
<comment type="subcellular location">
    <subcellularLocation>
        <location evidence="1 10">Cell outer membrane</location>
        <topology evidence="1 10">Multi-pass membrane protein</topology>
    </subcellularLocation>
</comment>
<keyword evidence="4" id="KW-0410">Iron transport</keyword>
<reference evidence="15 16" key="1">
    <citation type="submission" date="2018-09" db="EMBL/GenBank/DDBJ databases">
        <title>Genomic Encyclopedia of Archaeal and Bacterial Type Strains, Phase II (KMG-II): from individual species to whole genera.</title>
        <authorList>
            <person name="Goeker M."/>
        </authorList>
    </citation>
    <scope>NUCLEOTIDE SEQUENCE [LARGE SCALE GENOMIC DNA]</scope>
    <source>
        <strain evidence="15 16">DSM 27148</strain>
    </source>
</reference>
<keyword evidence="7 11" id="KW-0798">TonB box</keyword>
<dbReference type="InterPro" id="IPR023996">
    <property type="entry name" value="TonB-dep_OMP_SusC/RagA"/>
</dbReference>
<feature type="domain" description="TonB-dependent receptor-like beta-barrel" evidence="12">
    <location>
        <begin position="501"/>
        <end position="899"/>
    </location>
</feature>
<keyword evidence="5 10" id="KW-0812">Transmembrane</keyword>
<evidence type="ECO:0000259" key="12">
    <source>
        <dbReference type="Pfam" id="PF00593"/>
    </source>
</evidence>
<keyword evidence="3 10" id="KW-1134">Transmembrane beta strand</keyword>
<evidence type="ECO:0000256" key="3">
    <source>
        <dbReference type="ARBA" id="ARBA00022452"/>
    </source>
</evidence>
<evidence type="ECO:0000259" key="13">
    <source>
        <dbReference type="Pfam" id="PF07660"/>
    </source>
</evidence>
<keyword evidence="6" id="KW-0408">Iron</keyword>
<dbReference type="Pfam" id="PF07660">
    <property type="entry name" value="STN"/>
    <property type="match status" value="1"/>
</dbReference>
<dbReference type="Gene3D" id="2.60.40.1120">
    <property type="entry name" value="Carboxypeptidase-like, regulatory domain"/>
    <property type="match status" value="1"/>
</dbReference>
<dbReference type="InterPro" id="IPR036942">
    <property type="entry name" value="Beta-barrel_TonB_sf"/>
</dbReference>
<dbReference type="SUPFAM" id="SSF49464">
    <property type="entry name" value="Carboxypeptidase regulatory domain-like"/>
    <property type="match status" value="1"/>
</dbReference>
<organism evidence="15 16">
    <name type="scientific">Mangrovibacterium diazotrophicum</name>
    <dbReference type="NCBI Taxonomy" id="1261403"/>
    <lineage>
        <taxon>Bacteria</taxon>
        <taxon>Pseudomonadati</taxon>
        <taxon>Bacteroidota</taxon>
        <taxon>Bacteroidia</taxon>
        <taxon>Marinilabiliales</taxon>
        <taxon>Prolixibacteraceae</taxon>
        <taxon>Mangrovibacterium</taxon>
    </lineage>
</organism>
<accession>A0A419W4I3</accession>
<evidence type="ECO:0000256" key="1">
    <source>
        <dbReference type="ARBA" id="ARBA00004571"/>
    </source>
</evidence>
<evidence type="ECO:0000256" key="7">
    <source>
        <dbReference type="ARBA" id="ARBA00023077"/>
    </source>
</evidence>
<evidence type="ECO:0000259" key="14">
    <source>
        <dbReference type="Pfam" id="PF07715"/>
    </source>
</evidence>
<dbReference type="GO" id="GO:0009279">
    <property type="term" value="C:cell outer membrane"/>
    <property type="evidence" value="ECO:0007669"/>
    <property type="project" value="UniProtKB-SubCell"/>
</dbReference>